<dbReference type="SMART" id="SM00421">
    <property type="entry name" value="HTH_LUXR"/>
    <property type="match status" value="1"/>
</dbReference>
<dbReference type="Gene3D" id="1.10.10.10">
    <property type="entry name" value="Winged helix-like DNA-binding domain superfamily/Winged helix DNA-binding domain"/>
    <property type="match status" value="1"/>
</dbReference>
<dbReference type="Pfam" id="PF00196">
    <property type="entry name" value="GerE"/>
    <property type="match status" value="1"/>
</dbReference>
<keyword evidence="2" id="KW-0238">DNA-binding</keyword>
<proteinExistence type="predicted"/>
<dbReference type="InterPro" id="IPR000792">
    <property type="entry name" value="Tscrpt_reg_LuxR_C"/>
</dbReference>
<dbReference type="InterPro" id="IPR016032">
    <property type="entry name" value="Sig_transdc_resp-reg_C-effctor"/>
</dbReference>
<dbReference type="PANTHER" id="PTHR44688:SF16">
    <property type="entry name" value="DNA-BINDING TRANSCRIPTIONAL ACTIVATOR DEVR_DOSR"/>
    <property type="match status" value="1"/>
</dbReference>
<feature type="domain" description="HTH luxR-type" evidence="4">
    <location>
        <begin position="198"/>
        <end position="263"/>
    </location>
</feature>
<evidence type="ECO:0000256" key="2">
    <source>
        <dbReference type="ARBA" id="ARBA00023125"/>
    </source>
</evidence>
<dbReference type="PRINTS" id="PR00038">
    <property type="entry name" value="HTHLUXR"/>
</dbReference>
<dbReference type="AlphaFoldDB" id="A0A9J6RJF9"/>
<protein>
    <submittedName>
        <fullName evidence="5">LuxR C-terminal-related transcriptional regulator</fullName>
    </submittedName>
</protein>
<dbReference type="GO" id="GO:0003677">
    <property type="term" value="F:DNA binding"/>
    <property type="evidence" value="ECO:0007669"/>
    <property type="project" value="UniProtKB-KW"/>
</dbReference>
<evidence type="ECO:0000256" key="1">
    <source>
        <dbReference type="ARBA" id="ARBA00023015"/>
    </source>
</evidence>
<dbReference type="InterPro" id="IPR036388">
    <property type="entry name" value="WH-like_DNA-bd_sf"/>
</dbReference>
<dbReference type="SUPFAM" id="SSF46894">
    <property type="entry name" value="C-terminal effector domain of the bipartite response regulators"/>
    <property type="match status" value="1"/>
</dbReference>
<evidence type="ECO:0000313" key="6">
    <source>
        <dbReference type="Proteomes" id="UP001069090"/>
    </source>
</evidence>
<dbReference type="EMBL" id="JAPTGG010000003">
    <property type="protein sequence ID" value="MCZ0864522.1"/>
    <property type="molecule type" value="Genomic_DNA"/>
</dbReference>
<accession>A0A9J6RJF9</accession>
<dbReference type="GO" id="GO:0006355">
    <property type="term" value="P:regulation of DNA-templated transcription"/>
    <property type="evidence" value="ECO:0007669"/>
    <property type="project" value="InterPro"/>
</dbReference>
<reference evidence="5 6" key="1">
    <citation type="submission" date="2022-12" db="EMBL/GenBank/DDBJ databases">
        <title>Dasania phycosphaerae sp. nov., isolated from particulate material of the south coast of Korea.</title>
        <authorList>
            <person name="Jiang Y."/>
        </authorList>
    </citation>
    <scope>NUCLEOTIDE SEQUENCE [LARGE SCALE GENOMIC DNA]</scope>
    <source>
        <strain evidence="5 6">GY-19</strain>
    </source>
</reference>
<keyword evidence="3" id="KW-0804">Transcription</keyword>
<sequence length="283" mass="31861">MSEVQAFDKTSPWLERVSAVISALGSDAFWPCLADLIGGAVAIDDFMVLLFMRGQTPVILHGRSSQTEISLLEKSYINGAYVLDPCFQAARRQQWGYYSFVEIAPDGFYDSELYSIYHAQSIMLDEAGYLIEGEGESFINISVTRFESSPEFNAQEKALLQQIEPVVAAAVKEYLRQHINRIAEEKRPLHKMMAEVLELFGTSLLTSRETHVIHLILKGYSAKSIAEHLDISINTVKLHRKNAYAKLDICSQSELFHLFIDSLSCIDDNCTRDPLVDYLKVPG</sequence>
<dbReference type="PROSITE" id="PS50043">
    <property type="entry name" value="HTH_LUXR_2"/>
    <property type="match status" value="1"/>
</dbReference>
<organism evidence="5 6">
    <name type="scientific">Dasania phycosphaerae</name>
    <dbReference type="NCBI Taxonomy" id="2950436"/>
    <lineage>
        <taxon>Bacteria</taxon>
        <taxon>Pseudomonadati</taxon>
        <taxon>Pseudomonadota</taxon>
        <taxon>Gammaproteobacteria</taxon>
        <taxon>Cellvibrionales</taxon>
        <taxon>Spongiibacteraceae</taxon>
        <taxon>Dasania</taxon>
    </lineage>
</organism>
<gene>
    <name evidence="5" type="ORF">O0V09_04885</name>
</gene>
<comment type="caution">
    <text evidence="5">The sequence shown here is derived from an EMBL/GenBank/DDBJ whole genome shotgun (WGS) entry which is preliminary data.</text>
</comment>
<keyword evidence="6" id="KW-1185">Reference proteome</keyword>
<evidence type="ECO:0000256" key="3">
    <source>
        <dbReference type="ARBA" id="ARBA00023163"/>
    </source>
</evidence>
<dbReference type="PROSITE" id="PS00622">
    <property type="entry name" value="HTH_LUXR_1"/>
    <property type="match status" value="1"/>
</dbReference>
<evidence type="ECO:0000313" key="5">
    <source>
        <dbReference type="EMBL" id="MCZ0864522.1"/>
    </source>
</evidence>
<name>A0A9J6RJF9_9GAMM</name>
<dbReference type="CDD" id="cd06170">
    <property type="entry name" value="LuxR_C_like"/>
    <property type="match status" value="1"/>
</dbReference>
<dbReference type="PANTHER" id="PTHR44688">
    <property type="entry name" value="DNA-BINDING TRANSCRIPTIONAL ACTIVATOR DEVR_DOSR"/>
    <property type="match status" value="1"/>
</dbReference>
<dbReference type="Proteomes" id="UP001069090">
    <property type="component" value="Unassembled WGS sequence"/>
</dbReference>
<dbReference type="RefSeq" id="WP_258330677.1">
    <property type="nucleotide sequence ID" value="NZ_JAPTGG010000003.1"/>
</dbReference>
<keyword evidence="1" id="KW-0805">Transcription regulation</keyword>
<evidence type="ECO:0000259" key="4">
    <source>
        <dbReference type="PROSITE" id="PS50043"/>
    </source>
</evidence>